<dbReference type="PROSITE" id="PS50837">
    <property type="entry name" value="NACHT"/>
    <property type="match status" value="2"/>
</dbReference>
<feature type="domain" description="NACHT" evidence="3">
    <location>
        <begin position="189"/>
        <end position="336"/>
    </location>
</feature>
<dbReference type="InterPro" id="IPR007111">
    <property type="entry name" value="NACHT_NTPase"/>
</dbReference>
<evidence type="ECO:0000256" key="1">
    <source>
        <dbReference type="ARBA" id="ARBA00022737"/>
    </source>
</evidence>
<dbReference type="InterPro" id="IPR041249">
    <property type="entry name" value="HEPN_DZIP3"/>
</dbReference>
<gene>
    <name evidence="4" type="ORF">pdam_00021468</name>
</gene>
<comment type="caution">
    <text evidence="4">The sequence shown here is derived from an EMBL/GenBank/DDBJ whole genome shotgun (WGS) entry which is preliminary data.</text>
</comment>
<keyword evidence="2" id="KW-0175">Coiled coil</keyword>
<dbReference type="Gene3D" id="2.130.10.10">
    <property type="entry name" value="YVTN repeat-like/Quinoprotein amine dehydrogenase"/>
    <property type="match status" value="3"/>
</dbReference>
<feature type="domain" description="NACHT" evidence="3">
    <location>
        <begin position="1693"/>
        <end position="1842"/>
    </location>
</feature>
<evidence type="ECO:0000259" key="3">
    <source>
        <dbReference type="PROSITE" id="PS50837"/>
    </source>
</evidence>
<dbReference type="PANTHER" id="PTHR10039">
    <property type="entry name" value="AMELOGENIN"/>
    <property type="match status" value="1"/>
</dbReference>
<dbReference type="SUPFAM" id="SSF50998">
    <property type="entry name" value="Quinoprotein alcohol dehydrogenase-like"/>
    <property type="match status" value="1"/>
</dbReference>
<dbReference type="InterPro" id="IPR001680">
    <property type="entry name" value="WD40_rpt"/>
</dbReference>
<reference evidence="4 5" key="1">
    <citation type="journal article" date="2018" name="Sci. Rep.">
        <title>Comparative analysis of the Pocillopora damicornis genome highlights role of immune system in coral evolution.</title>
        <authorList>
            <person name="Cunning R."/>
            <person name="Bay R.A."/>
            <person name="Gillette P."/>
            <person name="Baker A.C."/>
            <person name="Traylor-Knowles N."/>
        </authorList>
    </citation>
    <scope>NUCLEOTIDE SEQUENCE [LARGE SCALE GENOMIC DNA]</scope>
    <source>
        <strain evidence="4">RSMAS</strain>
        <tissue evidence="4">Whole animal</tissue>
    </source>
</reference>
<evidence type="ECO:0000313" key="4">
    <source>
        <dbReference type="EMBL" id="RMX40703.1"/>
    </source>
</evidence>
<dbReference type="InterPro" id="IPR011044">
    <property type="entry name" value="Quino_amine_DH_bsu"/>
</dbReference>
<dbReference type="SUPFAM" id="SSF50969">
    <property type="entry name" value="YVTN repeat-like/Quinoprotein amine dehydrogenase"/>
    <property type="match status" value="1"/>
</dbReference>
<dbReference type="InterPro" id="IPR027417">
    <property type="entry name" value="P-loop_NTPase"/>
</dbReference>
<dbReference type="Pfam" id="PF18738">
    <property type="entry name" value="HEPN_DZIP3"/>
    <property type="match status" value="2"/>
</dbReference>
<dbReference type="PANTHER" id="PTHR10039:SF17">
    <property type="entry name" value="FUNGAL STAND N-TERMINAL GOODBYE DOMAIN-CONTAINING PROTEIN-RELATED"/>
    <property type="match status" value="1"/>
</dbReference>
<dbReference type="SUPFAM" id="SSF50978">
    <property type="entry name" value="WD40 repeat-like"/>
    <property type="match status" value="1"/>
</dbReference>
<dbReference type="Pfam" id="PF25521">
    <property type="entry name" value="WHD_TANC1"/>
    <property type="match status" value="1"/>
</dbReference>
<proteinExistence type="predicted"/>
<dbReference type="OrthoDB" id="5974621at2759"/>
<feature type="coiled-coil region" evidence="2">
    <location>
        <begin position="91"/>
        <end position="122"/>
    </location>
</feature>
<dbReference type="SUPFAM" id="SSF52540">
    <property type="entry name" value="P-loop containing nucleoside triphosphate hydrolases"/>
    <property type="match status" value="2"/>
</dbReference>
<organism evidence="4 5">
    <name type="scientific">Pocillopora damicornis</name>
    <name type="common">Cauliflower coral</name>
    <name type="synonym">Millepora damicornis</name>
    <dbReference type="NCBI Taxonomy" id="46731"/>
    <lineage>
        <taxon>Eukaryota</taxon>
        <taxon>Metazoa</taxon>
        <taxon>Cnidaria</taxon>
        <taxon>Anthozoa</taxon>
        <taxon>Hexacorallia</taxon>
        <taxon>Scleractinia</taxon>
        <taxon>Astrocoeniina</taxon>
        <taxon>Pocilloporidae</taxon>
        <taxon>Pocillopora</taxon>
    </lineage>
</organism>
<dbReference type="EMBL" id="RCHS01003589">
    <property type="protein sequence ID" value="RMX40703.1"/>
    <property type="molecule type" value="Genomic_DNA"/>
</dbReference>
<sequence>PSPSDNSLEANLARVKFFRNELYGHVSTTAIDTPTFSGLWQDISTVLVALGLDKVAIERLKLEHSGEEDHVEILREWAKSEEDTKSQLMDISQSQTEIAQSIEELRQARLEDSKELEEMKNTVIKTWQAVESVEDRRGRDKEDEILKALAKIDTGKDVEYHSERYEEGTRLSILTKVQDWMDDRSSENRVLVISGQAGMGKSVISAVVCKRMLRANRLSGSHFCQHGKARRRNPRVMLQSLACQLSDIIPEYKSAILEVLSRNLGGDLNNMEVSDLFELLLMEPLSKVKDPGWNILMVIDGLDESEYQGRNELLDVIASNFCKLPAWFRFLVTTRPEINIADSLRVLEPLQLEPSDNENLQDIRHYLNRRLSQSGQFEIQEDVLNYLVEKSEGVMLFSYFLVEFVGKIEAVLTPELLENDLPSGISSVYESYFKRLEQELVKELKIKEEHFFAFLSAVTASREPLPVAFVAKLFQLDTRTSVGKRKVKRAISCISTLLLVEDERVKFFHKSVKDWLTVTSSYGQHDFALDLNEGHSILSKLCREELDQIKDRGVIDRKFCDSETYSLQHGVTHMLEDARSPNSKELVRLFVLDLELVYAKLCVDHATAADDIVRCQKQDILSVLPEESKTHLDDLLLLLRKYHESFKYFPHAFLQTVLNEGEARLSSQASSLLSKKFPDITFMEFIYKDVHEEAPKAVFQCSAAVVCFDVSPQSDYMVCECKDEMLYLWSLRTGKLEWRRPCKIKKQYSHGNFTYRTSPSSDVFSCYRSEVVLPGILSSAYSIDGDLKPLFPRSNCIFTVSSLLNANGEVRFVTNFPDDTKCIILWSLENGSQVASIHRDEDVLSFACSLDGRMLAVSHTSGSICLIDTINEFRILAEINIPSVCGIIKFSPDHQFLFCWHESHARRHDVYRLSVKRINQDTFSLGVSCDVSYKPWEYETASKAGFLLGDPLCCIYENVFGRSFLVERAFVFVLSEEIVLRRFPEGRSVAMFSVDEISSFTNSAHHPHLSRAIKMAFSLNGEILYVISEVPAGREVMAWNVRWENLTARMMIGRTRRECLTPVAEGVIIAKDCGCPELWDFELSRCIRSWSRVCNITDVIPLSRDHVACVGAYDKEVIILDSRSTGVKARIPFFRDQYESTIETLGREAIACNSKYEVLSTDRKSIQLSNSEGIIWEKEWNDSLLCGYSLSGMFSPKEEFVLFSAKRNDCDDQEVFVLEASSGKEHSIVCRGASFFDCKFVSDEECVIDFEDTLPHFGLRLFNIRSGDLLCVMERVFRTHCLATCLLNHAIAIDVSVGSEKNFRIILVNNLPSEEDKKNKIEVMDELQTLSWEPSGQSVLLGQLCAPSTLASSVEKANGAKLSRLLIDGGTAVLRTIFDGYHPPANLSANLNANYSALKTLLKKKVLRAAQWDKLFPPGGATPDSNTFDITLLFLLLTNICKLSSPLSGWHAKPSPSDNSLEANLARVKFFRNELYGHVTSTSIDTPTFSSLWQKISAVLVALGLDQIEIDRLKAENSGEKDYLDLLLEWTENEEDMKSKLMEIQHSQTKSQQSIFEVREAQREDHMVLEDTMFKLEELHRTQINTQRALAKLPVHQMRDEDINGIHSTKSMVEEVLRTQKEYHKTLQQLKHAAERVEDQKNNSREGEILKKLARIDTCKDVVYHTKRYQEGTRITILEKVETWLVDESSQNRVMVITGNAGMGKSVIAAVLCKRMQEAGRLLGSHFCQHDKARHRNPKIMLQSLACQLSDCLPPYKNVLVETLSRNLGVDLNDMEVQDLFQLLFEEPLIKLKMASPRKNILMVIDGVDESEYQGRSELLDVISNHFHKLPNWIRFLVTTRPEMNIADSLNLFNPLQLEPNDEDNVRDIRLLFERKLSHVIKKEHQEIVVDELVRKSEGLILHAHLLVDFLKENVFPLDPCLLDSSLPSGISTVYHTYFKRLENELCNELSIKEEEFLTFLSALVAAREPLLLGFVAELMFLGTVSLADSRRLSKAISSISALLPIQNGRIYFFHKSVRDWLTDKATYGKHDFSVEEKEGHRILSRLCAEDVDEVKRKGVDGQLNDRKKYALQHCVQHKILALEANTIAYNLEEIVRKYILDLELVYAKLCVSNTAASEDIIYVQKQGWLGTLDLKTQCSLDTLLFLLRRHIEDLTKLPYLILQNVLNKGGFDLSSEALNLLETKYPEIPHMRYLHEERHQEVVQVRFQCSSRVACFDVSPQLDYLVSECSNGTIQLWSLHTAKMLWQRPAKVMKDFRRSKWRRFPLSYYRSVVFHPTKELVLPGVLSLAYTLDGELKPLFPESDCRFTICSISGDRREMLSDCTGDAKCIVLWSLDDGSEITRTTRSENVLSFAWSRDGRLLAISTAGGSICLVDVVDDFRTLAETATSEVCGMIKFSPDYQYLFCLHVSESYFSQEYCFRVDKKENTKTSWVDLSAEKGFFDLARRCDTPSVCGFLLGDPFSCFSRQTPPPVEYVLDTHSVVRNDYSRSAVIEILNAKKERENCQLASRPLNTPSRSIAISLNGETVYVVNDADVPTITAFDVSSGKLKAKKSFGKRGIIYFAPVKEGIVVTASNDTPKLWNCQLSKCIRGWSSLDKIAEIFPVTDEHIACVRERVEVSIINTSSGNIVSTISTESRECVACNSKFQVISSDGRSVQLSDGTSVLWEKEHLEFFYGNFSPDERFVVLENWPFITNVLVLSADTGNTLCSIKFDAIPFECEFISDEEIVVTSTVGTGYGLQMFHVRTGDLLSVLQLESKPSCLAACPRKRLIAVGLDKSDPCFKLVQYQQELRDPREQTKKEMCCTVVLASDGRNGEIRVQKN</sequence>
<evidence type="ECO:0000256" key="2">
    <source>
        <dbReference type="SAM" id="Coils"/>
    </source>
</evidence>
<evidence type="ECO:0000313" key="5">
    <source>
        <dbReference type="Proteomes" id="UP000275408"/>
    </source>
</evidence>
<dbReference type="InterPro" id="IPR056884">
    <property type="entry name" value="NPHP3-like_N"/>
</dbReference>
<feature type="non-terminal residue" evidence="4">
    <location>
        <position position="1"/>
    </location>
</feature>
<protein>
    <recommendedName>
        <fullName evidence="3">NACHT domain-containing protein</fullName>
    </recommendedName>
</protein>
<dbReference type="InterPro" id="IPR036322">
    <property type="entry name" value="WD40_repeat_dom_sf"/>
</dbReference>
<keyword evidence="5" id="KW-1185">Reference proteome</keyword>
<dbReference type="SMART" id="SM00320">
    <property type="entry name" value="WD40"/>
    <property type="match status" value="4"/>
</dbReference>
<dbReference type="Gene3D" id="3.40.50.300">
    <property type="entry name" value="P-loop containing nucleotide triphosphate hydrolases"/>
    <property type="match status" value="2"/>
</dbReference>
<dbReference type="InterPro" id="IPR058056">
    <property type="entry name" value="WH_TANC1/2"/>
</dbReference>
<dbReference type="InterPro" id="IPR015943">
    <property type="entry name" value="WD40/YVTN_repeat-like_dom_sf"/>
</dbReference>
<feature type="coiled-coil region" evidence="2">
    <location>
        <begin position="1620"/>
        <end position="1647"/>
    </location>
</feature>
<accession>A0A3M6TH34</accession>
<keyword evidence="1" id="KW-0677">Repeat</keyword>
<dbReference type="Proteomes" id="UP000275408">
    <property type="component" value="Unassembled WGS sequence"/>
</dbReference>
<dbReference type="Pfam" id="PF24883">
    <property type="entry name" value="NPHP3_N"/>
    <property type="match status" value="2"/>
</dbReference>
<dbReference type="InterPro" id="IPR011047">
    <property type="entry name" value="Quinoprotein_ADH-like_sf"/>
</dbReference>
<name>A0A3M6TH34_POCDA</name>